<dbReference type="InterPro" id="IPR052406">
    <property type="entry name" value="Chromatin_Remodeling_Comp"/>
</dbReference>
<evidence type="ECO:0000256" key="1">
    <source>
        <dbReference type="ARBA" id="ARBA00022853"/>
    </source>
</evidence>
<evidence type="ECO:0000256" key="5">
    <source>
        <dbReference type="PROSITE-ProRule" id="PRU00042"/>
    </source>
</evidence>
<organism evidence="9 10">
    <name type="scientific">Mortierella isabellina</name>
    <name type="common">Filamentous fungus</name>
    <name type="synonym">Umbelopsis isabellina</name>
    <dbReference type="NCBI Taxonomy" id="91625"/>
    <lineage>
        <taxon>Eukaryota</taxon>
        <taxon>Fungi</taxon>
        <taxon>Fungi incertae sedis</taxon>
        <taxon>Mucoromycota</taxon>
        <taxon>Mucoromycotina</taxon>
        <taxon>Umbelopsidomycetes</taxon>
        <taxon>Umbelopsidales</taxon>
        <taxon>Umbelopsidaceae</taxon>
        <taxon>Umbelopsis</taxon>
    </lineage>
</organism>
<dbReference type="InterPro" id="IPR048420">
    <property type="entry name" value="Zap1-like_Znf1"/>
</dbReference>
<dbReference type="PROSITE" id="PS51011">
    <property type="entry name" value="ARID"/>
    <property type="match status" value="1"/>
</dbReference>
<dbReference type="Gene3D" id="1.25.10.10">
    <property type="entry name" value="Leucine-rich Repeat Variant"/>
    <property type="match status" value="1"/>
</dbReference>
<dbReference type="Proteomes" id="UP000654370">
    <property type="component" value="Unassembled WGS sequence"/>
</dbReference>
<dbReference type="SUPFAM" id="SSF46774">
    <property type="entry name" value="ARID-like"/>
    <property type="match status" value="1"/>
</dbReference>
<dbReference type="AlphaFoldDB" id="A0A8H7PQ72"/>
<gene>
    <name evidence="9" type="ORF">INT43_003157</name>
</gene>
<keyword evidence="3" id="KW-0804">Transcription</keyword>
<dbReference type="PROSITE" id="PS00028">
    <property type="entry name" value="ZINC_FINGER_C2H2_1"/>
    <property type="match status" value="1"/>
</dbReference>
<dbReference type="PROSITE" id="PS50157">
    <property type="entry name" value="ZINC_FINGER_C2H2_2"/>
    <property type="match status" value="1"/>
</dbReference>
<feature type="region of interest" description="Disordered" evidence="6">
    <location>
        <begin position="138"/>
        <end position="172"/>
    </location>
</feature>
<dbReference type="GO" id="GO:0006325">
    <property type="term" value="P:chromatin organization"/>
    <property type="evidence" value="ECO:0007669"/>
    <property type="project" value="UniProtKB-KW"/>
</dbReference>
<evidence type="ECO:0008006" key="11">
    <source>
        <dbReference type="Google" id="ProtNLM"/>
    </source>
</evidence>
<dbReference type="InterPro" id="IPR001606">
    <property type="entry name" value="ARID_dom"/>
</dbReference>
<dbReference type="InterPro" id="IPR013087">
    <property type="entry name" value="Znf_C2H2_type"/>
</dbReference>
<sequence length="734" mass="83669">MANAQHLNKQTTLEKALKAYKKEKKSVMSRTVDAIARTPEYFRFMSDLTGFHKQHGTTLQAEPILGGQKLDLLKLFKEVQAAGGYEQVTKDRAWKQLGDNFNFKRTCTNSAYVLKAVYKKNLLGWEMTKVWRLPWDASKEEQHTRDDKKRKPSKMKEPKGHAPKSAAESALEKDTRHLVSMPNMEQLDAFLDQLPTMLEAAGQEPTPHKLDNSVSTRTPKQVPELCNMLSSQIQSKVHSAMLHLLKISFDSPENISDDDVMLIFNTVIPFAESVLSEPVTRMAGDGDIDMTSSLKDRGPVETNLIFDSFRILRNLSYVEANAKVLGSNSTLQKIILCGLNFPTNSKYIELTQHSLDILENISSHVMVADEDQPYYTRSLLYLLYSNDREIILGVLNALACLIIYHLSHQGFLSDNNEAVKRLIQLLLVDDEDLVARTLEFLYVYTSAWPDFTTQLLRMYPGNGISLLTSFLTYKSKKPIDTCDHETCDHPEQDLMCEDPDCGIPNLTHYQDMDEPYRCLGWLKQKFQLAEPDSKLTLGDVYLLYETRFGQERPLDVEKFATVFKIAYPEIIVTGGDVKTVDLDQITFHGIQIKLSILEDAEEFVCKWSNCAQTFPDELHLQHHVFNDHVTPYPAGPYQCHWQECCLIPDGEENTRDSIASHLGTHFFEDQYPEPHSHSHQQGIPLATALLLQNLARQKHNSAYFVPYTGELQNMVDQKPQLAEIIQNILHELQV</sequence>
<evidence type="ECO:0000313" key="9">
    <source>
        <dbReference type="EMBL" id="KAG2177910.1"/>
    </source>
</evidence>
<dbReference type="InterPro" id="IPR016024">
    <property type="entry name" value="ARM-type_fold"/>
</dbReference>
<dbReference type="OrthoDB" id="338531at2759"/>
<evidence type="ECO:0000259" key="8">
    <source>
        <dbReference type="PROSITE" id="PS51011"/>
    </source>
</evidence>
<evidence type="ECO:0000256" key="4">
    <source>
        <dbReference type="ARBA" id="ARBA00023242"/>
    </source>
</evidence>
<dbReference type="CDD" id="cd16100">
    <property type="entry name" value="ARID"/>
    <property type="match status" value="1"/>
</dbReference>
<dbReference type="InterPro" id="IPR011989">
    <property type="entry name" value="ARM-like"/>
</dbReference>
<feature type="domain" description="ARID" evidence="8">
    <location>
        <begin position="38"/>
        <end position="130"/>
    </location>
</feature>
<feature type="domain" description="C2H2-type" evidence="7">
    <location>
        <begin position="603"/>
        <end position="633"/>
    </location>
</feature>
<evidence type="ECO:0000259" key="7">
    <source>
        <dbReference type="PROSITE" id="PS50157"/>
    </source>
</evidence>
<proteinExistence type="predicted"/>
<dbReference type="Gene3D" id="3.30.160.60">
    <property type="entry name" value="Classic Zinc Finger"/>
    <property type="match status" value="1"/>
</dbReference>
<dbReference type="GO" id="GO:0003677">
    <property type="term" value="F:DNA binding"/>
    <property type="evidence" value="ECO:0007669"/>
    <property type="project" value="InterPro"/>
</dbReference>
<keyword evidence="4" id="KW-0539">Nucleus</keyword>
<dbReference type="SMART" id="SM01014">
    <property type="entry name" value="ARID"/>
    <property type="match status" value="1"/>
</dbReference>
<feature type="compositionally biased region" description="Basic and acidic residues" evidence="6">
    <location>
        <begin position="138"/>
        <end position="160"/>
    </location>
</feature>
<keyword evidence="5" id="KW-0479">Metal-binding</keyword>
<keyword evidence="5" id="KW-0862">Zinc</keyword>
<dbReference type="GO" id="GO:0008270">
    <property type="term" value="F:zinc ion binding"/>
    <property type="evidence" value="ECO:0007669"/>
    <property type="project" value="UniProtKB-KW"/>
</dbReference>
<evidence type="ECO:0000256" key="3">
    <source>
        <dbReference type="ARBA" id="ARBA00023163"/>
    </source>
</evidence>
<reference evidence="9" key="1">
    <citation type="submission" date="2020-12" db="EMBL/GenBank/DDBJ databases">
        <title>Metabolic potential, ecology and presence of endohyphal bacteria is reflected in genomic diversity of Mucoromycotina.</title>
        <authorList>
            <person name="Muszewska A."/>
            <person name="Okrasinska A."/>
            <person name="Steczkiewicz K."/>
            <person name="Drgas O."/>
            <person name="Orlowska M."/>
            <person name="Perlinska-Lenart U."/>
            <person name="Aleksandrzak-Piekarczyk T."/>
            <person name="Szatraj K."/>
            <person name="Zielenkiewicz U."/>
            <person name="Pilsyk S."/>
            <person name="Malc E."/>
            <person name="Mieczkowski P."/>
            <person name="Kruszewska J.S."/>
            <person name="Biernat P."/>
            <person name="Pawlowska J."/>
        </authorList>
    </citation>
    <scope>NUCLEOTIDE SEQUENCE</scope>
    <source>
        <strain evidence="9">WA0000067209</strain>
    </source>
</reference>
<dbReference type="Pfam" id="PF21816">
    <property type="entry name" value="Zap1_zf1"/>
    <property type="match status" value="1"/>
</dbReference>
<keyword evidence="10" id="KW-1185">Reference proteome</keyword>
<dbReference type="SMART" id="SM00501">
    <property type="entry name" value="BRIGHT"/>
    <property type="match status" value="1"/>
</dbReference>
<dbReference type="InterPro" id="IPR036431">
    <property type="entry name" value="ARID_dom_sf"/>
</dbReference>
<dbReference type="Gene3D" id="1.10.150.60">
    <property type="entry name" value="ARID DNA-binding domain"/>
    <property type="match status" value="1"/>
</dbReference>
<keyword evidence="1" id="KW-0156">Chromatin regulator</keyword>
<evidence type="ECO:0000313" key="10">
    <source>
        <dbReference type="Proteomes" id="UP000654370"/>
    </source>
</evidence>
<comment type="caution">
    <text evidence="9">The sequence shown here is derived from an EMBL/GenBank/DDBJ whole genome shotgun (WGS) entry which is preliminary data.</text>
</comment>
<name>A0A8H7PQ72_MORIS</name>
<accession>A0A8H7PQ72</accession>
<evidence type="ECO:0000256" key="2">
    <source>
        <dbReference type="ARBA" id="ARBA00023015"/>
    </source>
</evidence>
<evidence type="ECO:0000256" key="6">
    <source>
        <dbReference type="SAM" id="MobiDB-lite"/>
    </source>
</evidence>
<dbReference type="PANTHER" id="PTHR22970">
    <property type="entry name" value="AT-RICH INTERACTIVE DOMAIN-CONTAINING PROTEIN 2"/>
    <property type="match status" value="1"/>
</dbReference>
<dbReference type="EMBL" id="JAEPQZ010000008">
    <property type="protein sequence ID" value="KAG2177910.1"/>
    <property type="molecule type" value="Genomic_DNA"/>
</dbReference>
<protein>
    <recommendedName>
        <fullName evidence="11">ARID domain-containing protein</fullName>
    </recommendedName>
</protein>
<keyword evidence="5" id="KW-0863">Zinc-finger</keyword>
<dbReference type="SUPFAM" id="SSF48371">
    <property type="entry name" value="ARM repeat"/>
    <property type="match status" value="1"/>
</dbReference>
<dbReference type="PANTHER" id="PTHR22970:SF14">
    <property type="entry name" value="AT-RICH INTERACTIVE DOMAIN-CONTAINING PROTEIN 2"/>
    <property type="match status" value="1"/>
</dbReference>
<dbReference type="Pfam" id="PF01388">
    <property type="entry name" value="ARID"/>
    <property type="match status" value="1"/>
</dbReference>
<keyword evidence="2" id="KW-0805">Transcription regulation</keyword>